<feature type="non-terminal residue" evidence="1">
    <location>
        <position position="56"/>
    </location>
</feature>
<keyword evidence="2" id="KW-1185">Reference proteome</keyword>
<evidence type="ECO:0000313" key="2">
    <source>
        <dbReference type="Proteomes" id="UP000240382"/>
    </source>
</evidence>
<proteinExistence type="predicted"/>
<organism evidence="1 2">
    <name type="scientific">Escherichia albertii</name>
    <dbReference type="NCBI Taxonomy" id="208962"/>
    <lineage>
        <taxon>Bacteria</taxon>
        <taxon>Pseudomonadati</taxon>
        <taxon>Pseudomonadota</taxon>
        <taxon>Gammaproteobacteria</taxon>
        <taxon>Enterobacterales</taxon>
        <taxon>Enterobacteriaceae</taxon>
        <taxon>Escherichia</taxon>
    </lineage>
</organism>
<gene>
    <name evidence="1" type="ORF">C7B09_26290</name>
</gene>
<name>A0ABX5HAL0_ESCAL</name>
<accession>A0ABX5HAL0</accession>
<comment type="caution">
    <text evidence="1">The sequence shown here is derived from an EMBL/GenBank/DDBJ whole genome shotgun (WGS) entry which is preliminary data.</text>
</comment>
<sequence length="56" mass="6267">MNQYIYSPSENAFYAVNLKNTYEVNGTWPADALDIPDDISVKYMAEPPQGKIRVAG</sequence>
<dbReference type="EMBL" id="PYQT01000145">
    <property type="protein sequence ID" value="PSY30570.1"/>
    <property type="molecule type" value="Genomic_DNA"/>
</dbReference>
<evidence type="ECO:0000313" key="1">
    <source>
        <dbReference type="EMBL" id="PSY30570.1"/>
    </source>
</evidence>
<dbReference type="Proteomes" id="UP000240382">
    <property type="component" value="Unassembled WGS sequence"/>
</dbReference>
<reference evidence="1 2" key="1">
    <citation type="submission" date="2018-03" db="EMBL/GenBank/DDBJ databases">
        <title>Whole Genome Sequencing of Escherichia coli isolates from wildlife.</title>
        <authorList>
            <person name="Whitehouse C.A."/>
            <person name="Lacher D.W."/>
            <person name="Mammel M.K."/>
            <person name="Barnaba T."/>
            <person name="Lorch J.M."/>
        </authorList>
    </citation>
    <scope>NUCLEOTIDE SEQUENCE [LARGE SCALE GENOMIC DNA]</scope>
    <source>
        <strain evidence="1 2">20507-2</strain>
    </source>
</reference>
<protein>
    <submittedName>
        <fullName evidence="1">Tail fiber assembly protein</fullName>
    </submittedName>
</protein>